<accession>M0M9Q6</accession>
<evidence type="ECO:0008006" key="3">
    <source>
        <dbReference type="Google" id="ProtNLM"/>
    </source>
</evidence>
<evidence type="ECO:0000313" key="2">
    <source>
        <dbReference type="Proteomes" id="UP000011566"/>
    </source>
</evidence>
<proteinExistence type="predicted"/>
<dbReference type="OrthoDB" id="953at2157"/>
<dbReference type="eggNOG" id="arCOG00513">
    <property type="taxonomic scope" value="Archaea"/>
</dbReference>
<gene>
    <name evidence="1" type="ORF">C447_00695</name>
</gene>
<dbReference type="InterPro" id="IPR012349">
    <property type="entry name" value="Split_barrel_FMN-bd"/>
</dbReference>
<dbReference type="Pfam" id="PF12900">
    <property type="entry name" value="Pyridox_ox_2"/>
    <property type="match status" value="1"/>
</dbReference>
<dbReference type="SUPFAM" id="SSF50475">
    <property type="entry name" value="FMN-binding split barrel"/>
    <property type="match status" value="1"/>
</dbReference>
<protein>
    <recommendedName>
        <fullName evidence="3">Flavin-nucleotide-binding protein-like protein</fullName>
    </recommendedName>
</protein>
<dbReference type="EMBL" id="AOMB01000003">
    <property type="protein sequence ID" value="EMA42063.1"/>
    <property type="molecule type" value="Genomic_DNA"/>
</dbReference>
<keyword evidence="2" id="KW-1185">Reference proteome</keyword>
<name>M0M9Q6_9EURY</name>
<dbReference type="PATRIC" id="fig|1132509.6.peg.171"/>
<dbReference type="Gene3D" id="2.30.110.10">
    <property type="entry name" value="Electron Transport, Fmn-binding Protein, Chain A"/>
    <property type="match status" value="1"/>
</dbReference>
<dbReference type="AlphaFoldDB" id="M0M9Q6"/>
<evidence type="ECO:0000313" key="1">
    <source>
        <dbReference type="EMBL" id="EMA42063.1"/>
    </source>
</evidence>
<dbReference type="Proteomes" id="UP000011566">
    <property type="component" value="Unassembled WGS sequence"/>
</dbReference>
<dbReference type="InterPro" id="IPR024747">
    <property type="entry name" value="Pyridox_Oxase-rel"/>
</dbReference>
<organism evidence="1 2">
    <name type="scientific">Halococcus hamelinensis 100A6</name>
    <dbReference type="NCBI Taxonomy" id="1132509"/>
    <lineage>
        <taxon>Archaea</taxon>
        <taxon>Methanobacteriati</taxon>
        <taxon>Methanobacteriota</taxon>
        <taxon>Stenosarchaea group</taxon>
        <taxon>Halobacteria</taxon>
        <taxon>Halobacteriales</taxon>
        <taxon>Halococcaceae</taxon>
        <taxon>Halococcus</taxon>
    </lineage>
</organism>
<comment type="caution">
    <text evidence="1">The sequence shown here is derived from an EMBL/GenBank/DDBJ whole genome shotgun (WGS) entry which is preliminary data.</text>
</comment>
<sequence>MDDIDIEEMNSNERDELLGASGTGVLSLTTDEPAPYSRPVSYGYDQTESVFYFRLALSSDSVKGDLAGRVVSFVTYGQVETGWRSVIATGALEETTDESTGIEALQGLERTHIPLIDIFGKPPKEVSFGFYRLVPTEFTTRKEGKTEL</sequence>
<dbReference type="RefSeq" id="WP_007689829.1">
    <property type="nucleotide sequence ID" value="NZ_AOMB01000003.1"/>
</dbReference>
<reference evidence="1 2" key="1">
    <citation type="journal article" date="2014" name="PLoS Genet.">
        <title>Phylogenetically driven sequencing of extremely halophilic archaea reveals strategies for static and dynamic osmo-response.</title>
        <authorList>
            <person name="Becker E.A."/>
            <person name="Seitzer P.M."/>
            <person name="Tritt A."/>
            <person name="Larsen D."/>
            <person name="Krusor M."/>
            <person name="Yao A.I."/>
            <person name="Wu D."/>
            <person name="Madern D."/>
            <person name="Eisen J.A."/>
            <person name="Darling A.E."/>
            <person name="Facciotti M.T."/>
        </authorList>
    </citation>
    <scope>NUCLEOTIDE SEQUENCE [LARGE SCALE GENOMIC DNA]</scope>
    <source>
        <strain evidence="1 2">100A6</strain>
    </source>
</reference>